<name>A0A4U0FGC9_9BACL</name>
<dbReference type="CDD" id="cd06158">
    <property type="entry name" value="S2P-M50_like_1"/>
    <property type="match status" value="1"/>
</dbReference>
<reference evidence="15 16" key="1">
    <citation type="submission" date="2019-04" db="EMBL/GenBank/DDBJ databases">
        <title>Cohnella sp. nov., isolated from soil.</title>
        <authorList>
            <person name="Kim W."/>
        </authorList>
    </citation>
    <scope>NUCLEOTIDE SEQUENCE [LARGE SCALE GENOMIC DNA]</scope>
    <source>
        <strain evidence="15 16">CAU 1483</strain>
    </source>
</reference>
<comment type="cofactor">
    <cofactor evidence="1">
        <name>Zn(2+)</name>
        <dbReference type="ChEBI" id="CHEBI:29105"/>
    </cofactor>
</comment>
<keyword evidence="16" id="KW-1185">Reference proteome</keyword>
<feature type="transmembrane region" description="Helical" evidence="13">
    <location>
        <begin position="12"/>
        <end position="34"/>
    </location>
</feature>
<feature type="transmembrane region" description="Helical" evidence="13">
    <location>
        <begin position="86"/>
        <end position="114"/>
    </location>
</feature>
<keyword evidence="10 13" id="KW-1133">Transmembrane helix</keyword>
<dbReference type="PANTHER" id="PTHR35864:SF1">
    <property type="entry name" value="ZINC METALLOPROTEASE YWHC-RELATED"/>
    <property type="match status" value="1"/>
</dbReference>
<evidence type="ECO:0000256" key="4">
    <source>
        <dbReference type="ARBA" id="ARBA00022475"/>
    </source>
</evidence>
<evidence type="ECO:0000256" key="7">
    <source>
        <dbReference type="ARBA" id="ARBA00022723"/>
    </source>
</evidence>
<dbReference type="Proteomes" id="UP000309673">
    <property type="component" value="Unassembled WGS sequence"/>
</dbReference>
<evidence type="ECO:0000256" key="3">
    <source>
        <dbReference type="ARBA" id="ARBA00007931"/>
    </source>
</evidence>
<evidence type="ECO:0000313" key="15">
    <source>
        <dbReference type="EMBL" id="TJY43444.1"/>
    </source>
</evidence>
<evidence type="ECO:0000256" key="2">
    <source>
        <dbReference type="ARBA" id="ARBA00004651"/>
    </source>
</evidence>
<feature type="domain" description="Peptidase M50" evidence="14">
    <location>
        <begin position="114"/>
        <end position="188"/>
    </location>
</feature>
<keyword evidence="7" id="KW-0479">Metal-binding</keyword>
<evidence type="ECO:0000256" key="6">
    <source>
        <dbReference type="ARBA" id="ARBA00022692"/>
    </source>
</evidence>
<proteinExistence type="inferred from homology"/>
<evidence type="ECO:0000256" key="12">
    <source>
        <dbReference type="ARBA" id="ARBA00023136"/>
    </source>
</evidence>
<evidence type="ECO:0000256" key="10">
    <source>
        <dbReference type="ARBA" id="ARBA00022989"/>
    </source>
</evidence>
<feature type="transmembrane region" description="Helical" evidence="13">
    <location>
        <begin position="54"/>
        <end position="74"/>
    </location>
</feature>
<protein>
    <submittedName>
        <fullName evidence="15">Site-2 protease family protein</fullName>
    </submittedName>
</protein>
<dbReference type="GO" id="GO:0008237">
    <property type="term" value="F:metallopeptidase activity"/>
    <property type="evidence" value="ECO:0007669"/>
    <property type="project" value="UniProtKB-KW"/>
</dbReference>
<keyword evidence="5 15" id="KW-0645">Protease</keyword>
<dbReference type="RefSeq" id="WP_136776807.1">
    <property type="nucleotide sequence ID" value="NZ_SUPK01000002.1"/>
</dbReference>
<comment type="similarity">
    <text evidence="3">Belongs to the peptidase M50B family.</text>
</comment>
<evidence type="ECO:0000256" key="5">
    <source>
        <dbReference type="ARBA" id="ARBA00022670"/>
    </source>
</evidence>
<organism evidence="15 16">
    <name type="scientific">Cohnella pontilimi</name>
    <dbReference type="NCBI Taxonomy" id="2564100"/>
    <lineage>
        <taxon>Bacteria</taxon>
        <taxon>Bacillati</taxon>
        <taxon>Bacillota</taxon>
        <taxon>Bacilli</taxon>
        <taxon>Bacillales</taxon>
        <taxon>Paenibacillaceae</taxon>
        <taxon>Cohnella</taxon>
    </lineage>
</organism>
<keyword evidence="12 13" id="KW-0472">Membrane</keyword>
<dbReference type="InterPro" id="IPR044537">
    <property type="entry name" value="Rip2-like"/>
</dbReference>
<dbReference type="EMBL" id="SUPK01000002">
    <property type="protein sequence ID" value="TJY43444.1"/>
    <property type="molecule type" value="Genomic_DNA"/>
</dbReference>
<comment type="subcellular location">
    <subcellularLocation>
        <location evidence="2">Cell membrane</location>
        <topology evidence="2">Multi-pass membrane protein</topology>
    </subcellularLocation>
</comment>
<keyword evidence="4" id="KW-1003">Cell membrane</keyword>
<evidence type="ECO:0000256" key="13">
    <source>
        <dbReference type="SAM" id="Phobius"/>
    </source>
</evidence>
<feature type="transmembrane region" description="Helical" evidence="13">
    <location>
        <begin position="134"/>
        <end position="153"/>
    </location>
</feature>
<dbReference type="InterPro" id="IPR052348">
    <property type="entry name" value="Metallopeptidase_M50B"/>
</dbReference>
<evidence type="ECO:0000256" key="11">
    <source>
        <dbReference type="ARBA" id="ARBA00023049"/>
    </source>
</evidence>
<dbReference type="OrthoDB" id="9800627at2"/>
<keyword evidence="6 13" id="KW-0812">Transmembrane</keyword>
<evidence type="ECO:0000259" key="14">
    <source>
        <dbReference type="Pfam" id="PF02163"/>
    </source>
</evidence>
<dbReference type="AlphaFoldDB" id="A0A4U0FGC9"/>
<feature type="transmembrane region" description="Helical" evidence="13">
    <location>
        <begin position="174"/>
        <end position="192"/>
    </location>
</feature>
<sequence>MSLLRFPLEELPFFILVMLVSFSVHEFAHAWTAYKFGDKTAYREGRVTLNPMAHLDWIGMIFLVLAGFGWAKPVPVDRRNFRSPRLMTMLVTAAGPVSNLLLAFLGLLIIAILNASGVSMSDAAAATLGTFFKYWLQINMVLFLFNLIPLPPLDGYRILEEFMPLRSRIQMMKYEQWSVYIFLLILFLPPLRRITIDPLFSLSGPILIGMNRFLALFFG</sequence>
<dbReference type="InterPro" id="IPR008915">
    <property type="entry name" value="Peptidase_M50"/>
</dbReference>
<keyword evidence="11" id="KW-0482">Metalloprotease</keyword>
<dbReference type="Pfam" id="PF02163">
    <property type="entry name" value="Peptidase_M50"/>
    <property type="match status" value="1"/>
</dbReference>
<dbReference type="PANTHER" id="PTHR35864">
    <property type="entry name" value="ZINC METALLOPROTEASE MJ0611-RELATED"/>
    <property type="match status" value="1"/>
</dbReference>
<evidence type="ECO:0000256" key="1">
    <source>
        <dbReference type="ARBA" id="ARBA00001947"/>
    </source>
</evidence>
<keyword evidence="8" id="KW-0378">Hydrolase</keyword>
<evidence type="ECO:0000313" key="16">
    <source>
        <dbReference type="Proteomes" id="UP000309673"/>
    </source>
</evidence>
<dbReference type="GO" id="GO:0006508">
    <property type="term" value="P:proteolysis"/>
    <property type="evidence" value="ECO:0007669"/>
    <property type="project" value="UniProtKB-KW"/>
</dbReference>
<dbReference type="GO" id="GO:0046872">
    <property type="term" value="F:metal ion binding"/>
    <property type="evidence" value="ECO:0007669"/>
    <property type="project" value="UniProtKB-KW"/>
</dbReference>
<evidence type="ECO:0000256" key="8">
    <source>
        <dbReference type="ARBA" id="ARBA00022801"/>
    </source>
</evidence>
<keyword evidence="9" id="KW-0862">Zinc</keyword>
<accession>A0A4U0FGC9</accession>
<evidence type="ECO:0000256" key="9">
    <source>
        <dbReference type="ARBA" id="ARBA00022833"/>
    </source>
</evidence>
<comment type="caution">
    <text evidence="15">The sequence shown here is derived from an EMBL/GenBank/DDBJ whole genome shotgun (WGS) entry which is preliminary data.</text>
</comment>
<dbReference type="GO" id="GO:0005886">
    <property type="term" value="C:plasma membrane"/>
    <property type="evidence" value="ECO:0007669"/>
    <property type="project" value="UniProtKB-SubCell"/>
</dbReference>
<gene>
    <name evidence="15" type="ORF">E5161_06050</name>
</gene>